<dbReference type="Pfam" id="PF07228">
    <property type="entry name" value="SpoIIE"/>
    <property type="match status" value="1"/>
</dbReference>
<dbReference type="OrthoDB" id="3848519at2"/>
<accession>A0A345SYB1</accession>
<dbReference type="KEGG" id="stri:C7M71_016065"/>
<feature type="region of interest" description="Disordered" evidence="2">
    <location>
        <begin position="74"/>
        <end position="164"/>
    </location>
</feature>
<dbReference type="GO" id="GO:0016791">
    <property type="term" value="F:phosphatase activity"/>
    <property type="evidence" value="ECO:0007669"/>
    <property type="project" value="TreeGrafter"/>
</dbReference>
<keyword evidence="1" id="KW-0378">Hydrolase</keyword>
<dbReference type="AlphaFoldDB" id="A0A345SYB1"/>
<feature type="region of interest" description="Disordered" evidence="2">
    <location>
        <begin position="213"/>
        <end position="257"/>
    </location>
</feature>
<proteinExistence type="predicted"/>
<evidence type="ECO:0000256" key="1">
    <source>
        <dbReference type="ARBA" id="ARBA00022801"/>
    </source>
</evidence>
<evidence type="ECO:0000313" key="5">
    <source>
        <dbReference type="EMBL" id="AXI78716.1"/>
    </source>
</evidence>
<gene>
    <name evidence="5" type="ORF">C7M71_016065</name>
</gene>
<dbReference type="InterPro" id="IPR001932">
    <property type="entry name" value="PPM-type_phosphatase-like_dom"/>
</dbReference>
<name>A0A345SYB1_9ACTN</name>
<organism evidence="5 6">
    <name type="scientific">Peterkaempfera bronchialis</name>
    <dbReference type="NCBI Taxonomy" id="2126346"/>
    <lineage>
        <taxon>Bacteria</taxon>
        <taxon>Bacillati</taxon>
        <taxon>Actinomycetota</taxon>
        <taxon>Actinomycetes</taxon>
        <taxon>Kitasatosporales</taxon>
        <taxon>Streptomycetaceae</taxon>
        <taxon>Peterkaempfera</taxon>
    </lineage>
</organism>
<sequence length="695" mass="73437">MIPGFRRSRVCAWSCAKRWSCGPALDETPPASGLTPRGERWFHRTGEPIPVVRARHHRPDTIVRSRVGAGAAPRWCRLRPSAQPPPLPVRRAPSGASDAPLRYRIPHADGSEPGPPRPAKWPISVPPDPRVTAAPGTPSALRAPCGRARPRPARVPPQQPEQSSAAMFFSQDSWLGHLGPDGGAVLDRPRPVCVEVGSFLALWHLMGVHPPRRAASGRADGMTETHPSPIGAGTGRRPTASPEHAYPEQVSPRQDDPVQTVDLPSPGISVEQVTAVQDRLAAWLSDFAGLHEHTEQLAATRSLDAVLRTVLDAGAALLGARRGMLVLDASHGDAVGLGLDRSCRGALETVPRDTGPYAGLLAHEGRPAQLLHTDLARDPGLDPRYRAVAAQLGIGASCALPLATADDGPIGAAVWFYDEPAEPSDRQQHLARLYCAFAAPVVARELELERLRRSCDALRHGLLPDRLPRVPGVRLAARFVPAGLDRSAGSDWYDALALPEGALALTVGSVCGGGTGAATAMGRLRAALRAYAVLEGEDPVAVLGDLELLLKSTEPARSATALYAYVEPAERRISLAGAGQCPPLLVTERGAGFVETSLSAPLGMLGCWEAPGVELHAEPGDVLVLYTEGLARRCGAGGLDAGQARLRAAAAGAPRDARQDPDRLCAHLLATCPDRPFGEAAEAVDDLVLLAVRFG</sequence>
<evidence type="ECO:0000256" key="2">
    <source>
        <dbReference type="SAM" id="MobiDB-lite"/>
    </source>
</evidence>
<reference evidence="6" key="1">
    <citation type="submission" date="2018-07" db="EMBL/GenBank/DDBJ databases">
        <title>Streptacidiphilus bronchialis DSM 106435 chromosome.</title>
        <authorList>
            <person name="Batra D."/>
            <person name="Gulvik C.A."/>
        </authorList>
    </citation>
    <scope>NUCLEOTIDE SEQUENCE [LARGE SCALE GENOMIC DNA]</scope>
    <source>
        <strain evidence="6">DSM 106435</strain>
    </source>
</reference>
<dbReference type="Pfam" id="PF01590">
    <property type="entry name" value="GAF"/>
    <property type="match status" value="1"/>
</dbReference>
<dbReference type="InterPro" id="IPR003018">
    <property type="entry name" value="GAF"/>
</dbReference>
<dbReference type="EMBL" id="CP031264">
    <property type="protein sequence ID" value="AXI78716.1"/>
    <property type="molecule type" value="Genomic_DNA"/>
</dbReference>
<protein>
    <submittedName>
        <fullName evidence="5">GAF domain-containing protein</fullName>
    </submittedName>
</protein>
<evidence type="ECO:0000259" key="4">
    <source>
        <dbReference type="SMART" id="SM00331"/>
    </source>
</evidence>
<dbReference type="PANTHER" id="PTHR43156">
    <property type="entry name" value="STAGE II SPORULATION PROTEIN E-RELATED"/>
    <property type="match status" value="1"/>
</dbReference>
<dbReference type="InterPro" id="IPR036457">
    <property type="entry name" value="PPM-type-like_dom_sf"/>
</dbReference>
<feature type="compositionally biased region" description="Pro residues" evidence="2">
    <location>
        <begin position="113"/>
        <end position="129"/>
    </location>
</feature>
<dbReference type="SUPFAM" id="SSF55781">
    <property type="entry name" value="GAF domain-like"/>
    <property type="match status" value="1"/>
</dbReference>
<dbReference type="Gene3D" id="3.60.40.10">
    <property type="entry name" value="PPM-type phosphatase domain"/>
    <property type="match status" value="1"/>
</dbReference>
<dbReference type="InterPro" id="IPR029016">
    <property type="entry name" value="GAF-like_dom_sf"/>
</dbReference>
<feature type="domain" description="GAF" evidence="3">
    <location>
        <begin position="302"/>
        <end position="452"/>
    </location>
</feature>
<evidence type="ECO:0000259" key="3">
    <source>
        <dbReference type="SMART" id="SM00065"/>
    </source>
</evidence>
<dbReference type="PANTHER" id="PTHR43156:SF2">
    <property type="entry name" value="STAGE II SPORULATION PROTEIN E"/>
    <property type="match status" value="1"/>
</dbReference>
<dbReference type="SMART" id="SM00331">
    <property type="entry name" value="PP2C_SIG"/>
    <property type="match status" value="1"/>
</dbReference>
<keyword evidence="6" id="KW-1185">Reference proteome</keyword>
<dbReference type="InterPro" id="IPR052016">
    <property type="entry name" value="Bact_Sigma-Reg"/>
</dbReference>
<feature type="domain" description="PPM-type phosphatase" evidence="4">
    <location>
        <begin position="470"/>
        <end position="694"/>
    </location>
</feature>
<evidence type="ECO:0000313" key="6">
    <source>
        <dbReference type="Proteomes" id="UP000249340"/>
    </source>
</evidence>
<dbReference type="Proteomes" id="UP000249340">
    <property type="component" value="Chromosome"/>
</dbReference>
<dbReference type="Gene3D" id="3.30.450.40">
    <property type="match status" value="1"/>
</dbReference>
<dbReference type="SMART" id="SM00065">
    <property type="entry name" value="GAF"/>
    <property type="match status" value="1"/>
</dbReference>